<organism evidence="10 11">
    <name type="scientific">Phocaeicola dorei DSM 17855</name>
    <dbReference type="NCBI Taxonomy" id="483217"/>
    <lineage>
        <taxon>Bacteria</taxon>
        <taxon>Pseudomonadati</taxon>
        <taxon>Bacteroidota</taxon>
        <taxon>Bacteroidia</taxon>
        <taxon>Bacteroidales</taxon>
        <taxon>Bacteroidaceae</taxon>
        <taxon>Phocaeicola</taxon>
    </lineage>
</organism>
<dbReference type="InterPro" id="IPR024079">
    <property type="entry name" value="MetalloPept_cat_dom_sf"/>
</dbReference>
<keyword evidence="6" id="KW-0862">Zinc</keyword>
<sequence>MGGRFYGIRRDAGKLICIIYIEQMKAKHYLPMAVLALAVAAGCDSKKEAVMTSGIDLTNLDTTAVQGADFYQYACGGWMKKHPLTNEYSRFGSFDMLAENNREQLKGLIVEIAAGQNAQGTIGQKIGDIYNLAMDSVKLNADGVTPIQADLEKIASVKDKSEIVPLMAELAHSGVFPYFSFYVGADIMDSKSNLFQLYQGGISLGEREYYLDNDDVTTNIRNKYKEHIVKMFQLAGFDEAAAKKKMEAVMDIETRIAKASFSAVEQRNPAANYHKMSLDELKKEIPGIDWDAFLNGIGVKGVTELSVSQVEPIKEVEKIINSLPVENQIAYMQWNLIDRAAGYLSDDLVAQNFDFYGKTLSGKQANQPRWKRAVSTVNGVLGEAVGQMYVEKYFPAAAKERMVQLVKNLQTALGERIRNLEWMGDSTKIKAIEKLNSFYVKVGYPDKWRDYTGLNIEKDSYWANVKRATEFELDYMLSKAGKPVDRDEWGMTPQTVNAYYNPTTNEICFPAGILQYPFFDMNADDAFNYGAIGVVIGHEMTHGFDDQGRQFDKDGNLKDWWTAEDAKRFEERAQVMVNFFDSIQVLPGLNANGSLTLGENIADHGGLQVSFQAFKNATKDAPLPVEDGFTPEQRFFLSYAGVWAGNIRDEQIRLQTKSDPHSLGRWRVNGALPQIGAWYDAFGIKEGDPMYLAPEKRVSIW</sequence>
<keyword evidence="5" id="KW-0378">Hydrolase</keyword>
<dbReference type="GO" id="GO:0016485">
    <property type="term" value="P:protein processing"/>
    <property type="evidence" value="ECO:0007669"/>
    <property type="project" value="TreeGrafter"/>
</dbReference>
<evidence type="ECO:0000256" key="7">
    <source>
        <dbReference type="ARBA" id="ARBA00023049"/>
    </source>
</evidence>
<evidence type="ECO:0000256" key="4">
    <source>
        <dbReference type="ARBA" id="ARBA00022723"/>
    </source>
</evidence>
<dbReference type="InterPro" id="IPR000718">
    <property type="entry name" value="Peptidase_M13"/>
</dbReference>
<dbReference type="InterPro" id="IPR018497">
    <property type="entry name" value="Peptidase_M13_C"/>
</dbReference>
<dbReference type="Proteomes" id="UP000004849">
    <property type="component" value="Unassembled WGS sequence"/>
</dbReference>
<evidence type="ECO:0008006" key="12">
    <source>
        <dbReference type="Google" id="ProtNLM"/>
    </source>
</evidence>
<accession>B6W1K0</accession>
<dbReference type="Gene3D" id="1.10.1380.10">
    <property type="entry name" value="Neutral endopeptidase , domain2"/>
    <property type="match status" value="1"/>
</dbReference>
<feature type="domain" description="Peptidase M13 N-terminal" evidence="9">
    <location>
        <begin position="68"/>
        <end position="445"/>
    </location>
</feature>
<reference evidence="10 11" key="1">
    <citation type="submission" date="2008-10" db="EMBL/GenBank/DDBJ databases">
        <title>Draft genome sequence of Bacteroides dorei (DSM 17855).</title>
        <authorList>
            <person name="Sudarsanam P."/>
            <person name="Ley R."/>
            <person name="Guruge J."/>
            <person name="Turnbaugh P.J."/>
            <person name="Mahowald M."/>
            <person name="Liep D."/>
            <person name="Gordon J."/>
        </authorList>
    </citation>
    <scope>NUCLEOTIDE SEQUENCE [LARGE SCALE GENOMIC DNA]</scope>
    <source>
        <strain evidence="10 11">DSM 17855</strain>
    </source>
</reference>
<dbReference type="PRINTS" id="PR00786">
    <property type="entry name" value="NEPRILYSIN"/>
</dbReference>
<dbReference type="GO" id="GO:0004222">
    <property type="term" value="F:metalloendopeptidase activity"/>
    <property type="evidence" value="ECO:0007669"/>
    <property type="project" value="InterPro"/>
</dbReference>
<dbReference type="CDD" id="cd08662">
    <property type="entry name" value="M13"/>
    <property type="match status" value="1"/>
</dbReference>
<comment type="similarity">
    <text evidence="2">Belongs to the peptidase M13 family.</text>
</comment>
<dbReference type="InterPro" id="IPR042089">
    <property type="entry name" value="Peptidase_M13_dom_2"/>
</dbReference>
<evidence type="ECO:0000256" key="5">
    <source>
        <dbReference type="ARBA" id="ARBA00022801"/>
    </source>
</evidence>
<comment type="cofactor">
    <cofactor evidence="1">
        <name>Zn(2+)</name>
        <dbReference type="ChEBI" id="CHEBI:29105"/>
    </cofactor>
</comment>
<dbReference type="PROSITE" id="PS51885">
    <property type="entry name" value="NEPRILYSIN"/>
    <property type="match status" value="1"/>
</dbReference>
<dbReference type="Pfam" id="PF05649">
    <property type="entry name" value="Peptidase_M13_N"/>
    <property type="match status" value="1"/>
</dbReference>
<dbReference type="GO" id="GO:0005886">
    <property type="term" value="C:plasma membrane"/>
    <property type="evidence" value="ECO:0007669"/>
    <property type="project" value="TreeGrafter"/>
</dbReference>
<feature type="domain" description="Peptidase M13 C-terminal" evidence="8">
    <location>
        <begin position="497"/>
        <end position="698"/>
    </location>
</feature>
<dbReference type="EMBL" id="ABWZ01000071">
    <property type="protein sequence ID" value="EEB23972.1"/>
    <property type="molecule type" value="Genomic_DNA"/>
</dbReference>
<evidence type="ECO:0000256" key="6">
    <source>
        <dbReference type="ARBA" id="ARBA00022833"/>
    </source>
</evidence>
<name>B6W1K0_9BACT</name>
<keyword evidence="7" id="KW-0482">Metalloprotease</keyword>
<protein>
    <recommendedName>
        <fullName evidence="12">Peptidase M13 C-terminal domain-containing protein</fullName>
    </recommendedName>
</protein>
<dbReference type="GO" id="GO:0046872">
    <property type="term" value="F:metal ion binding"/>
    <property type="evidence" value="ECO:0007669"/>
    <property type="project" value="UniProtKB-KW"/>
</dbReference>
<evidence type="ECO:0000313" key="11">
    <source>
        <dbReference type="Proteomes" id="UP000004849"/>
    </source>
</evidence>
<proteinExistence type="inferred from homology"/>
<dbReference type="Pfam" id="PF01431">
    <property type="entry name" value="Peptidase_M13"/>
    <property type="match status" value="1"/>
</dbReference>
<evidence type="ECO:0000256" key="2">
    <source>
        <dbReference type="ARBA" id="ARBA00007357"/>
    </source>
</evidence>
<evidence type="ECO:0000313" key="10">
    <source>
        <dbReference type="EMBL" id="EEB23972.1"/>
    </source>
</evidence>
<dbReference type="HOGENOM" id="CLU_006187_7_2_10"/>
<keyword evidence="3" id="KW-0645">Protease</keyword>
<dbReference type="PANTHER" id="PTHR11733">
    <property type="entry name" value="ZINC METALLOPROTEASE FAMILY M13 NEPRILYSIN-RELATED"/>
    <property type="match status" value="1"/>
</dbReference>
<evidence type="ECO:0000259" key="9">
    <source>
        <dbReference type="Pfam" id="PF05649"/>
    </source>
</evidence>
<dbReference type="PANTHER" id="PTHR11733:SF167">
    <property type="entry name" value="FI17812P1-RELATED"/>
    <property type="match status" value="1"/>
</dbReference>
<gene>
    <name evidence="10" type="ORF">BACDOR_03388</name>
</gene>
<dbReference type="AlphaFoldDB" id="B6W1K0"/>
<dbReference type="MEROPS" id="M13.009"/>
<dbReference type="SUPFAM" id="SSF55486">
    <property type="entry name" value="Metalloproteases ('zincins'), catalytic domain"/>
    <property type="match status" value="1"/>
</dbReference>
<keyword evidence="4" id="KW-0479">Metal-binding</keyword>
<evidence type="ECO:0000259" key="8">
    <source>
        <dbReference type="Pfam" id="PF01431"/>
    </source>
</evidence>
<dbReference type="Gene3D" id="3.40.390.10">
    <property type="entry name" value="Collagenase (Catalytic Domain)"/>
    <property type="match status" value="1"/>
</dbReference>
<evidence type="ECO:0000256" key="3">
    <source>
        <dbReference type="ARBA" id="ARBA00022670"/>
    </source>
</evidence>
<evidence type="ECO:0000256" key="1">
    <source>
        <dbReference type="ARBA" id="ARBA00001947"/>
    </source>
</evidence>
<dbReference type="InterPro" id="IPR008753">
    <property type="entry name" value="Peptidase_M13_N"/>
</dbReference>
<reference evidence="10 11" key="2">
    <citation type="submission" date="2008-10" db="EMBL/GenBank/DDBJ databases">
        <authorList>
            <person name="Fulton L."/>
            <person name="Clifton S."/>
            <person name="Fulton B."/>
            <person name="Xu J."/>
            <person name="Minx P."/>
            <person name="Pepin K.H."/>
            <person name="Johnson M."/>
            <person name="Thiruvilangam P."/>
            <person name="Bhonagiri V."/>
            <person name="Nash W.E."/>
            <person name="Mardis E.R."/>
            <person name="Wilson R.K."/>
        </authorList>
    </citation>
    <scope>NUCLEOTIDE SEQUENCE [LARGE SCALE GENOMIC DNA]</scope>
    <source>
        <strain evidence="10 11">DSM 17855</strain>
    </source>
</reference>